<dbReference type="Pfam" id="PF11716">
    <property type="entry name" value="MDMPI_N"/>
    <property type="match status" value="1"/>
</dbReference>
<keyword evidence="3" id="KW-0413">Isomerase</keyword>
<dbReference type="SUPFAM" id="SSF109854">
    <property type="entry name" value="DinB/YfiT-like putative metalloenzymes"/>
    <property type="match status" value="1"/>
</dbReference>
<dbReference type="Proteomes" id="UP001595629">
    <property type="component" value="Unassembled WGS sequence"/>
</dbReference>
<keyword evidence="4" id="KW-1185">Reference proteome</keyword>
<evidence type="ECO:0000313" key="4">
    <source>
        <dbReference type="Proteomes" id="UP001595629"/>
    </source>
</evidence>
<feature type="region of interest" description="Disordered" evidence="1">
    <location>
        <begin position="1"/>
        <end position="20"/>
    </location>
</feature>
<gene>
    <name evidence="3" type="ORF">ACFORG_13855</name>
</gene>
<dbReference type="Gene3D" id="1.20.120.450">
    <property type="entry name" value="dinb family like domain"/>
    <property type="match status" value="1"/>
</dbReference>
<dbReference type="RefSeq" id="WP_386736128.1">
    <property type="nucleotide sequence ID" value="NZ_JBHRXI010000015.1"/>
</dbReference>
<proteinExistence type="predicted"/>
<reference evidence="4" key="1">
    <citation type="journal article" date="2019" name="Int. J. Syst. Evol. Microbiol.">
        <title>The Global Catalogue of Microorganisms (GCM) 10K type strain sequencing project: providing services to taxonomists for standard genome sequencing and annotation.</title>
        <authorList>
            <consortium name="The Broad Institute Genomics Platform"/>
            <consortium name="The Broad Institute Genome Sequencing Center for Infectious Disease"/>
            <person name="Wu L."/>
            <person name="Ma J."/>
        </authorList>
    </citation>
    <scope>NUCLEOTIDE SEQUENCE [LARGE SCALE GENOMIC DNA]</scope>
    <source>
        <strain evidence="4">KCTC 42911</strain>
    </source>
</reference>
<protein>
    <submittedName>
        <fullName evidence="3">Maleylpyruvate isomerase N-terminal domain-containing protein</fullName>
    </submittedName>
</protein>
<name>A0ABV7THR1_9RHOB</name>
<accession>A0ABV7THR1</accession>
<sequence>MSTDAQSALRARQGSGARYDSPLAPHDDLLLARRGTAYFLRMLARLPDAGLAEPSLRPGWSRRRLIAEVSCSARSLAIGLKSLREPLCPEEADWQPDAQSAATLPAHALRYFFTHSAKHLDVEWRDLPDGTWERELAVAGQTIPARLSPRLRAAEIWQAALDLDAGGRAADLPAALFTPSNGDVQNGQS</sequence>
<organism evidence="3 4">
    <name type="scientific">Lutimaribacter marinistellae</name>
    <dbReference type="NCBI Taxonomy" id="1820329"/>
    <lineage>
        <taxon>Bacteria</taxon>
        <taxon>Pseudomonadati</taxon>
        <taxon>Pseudomonadota</taxon>
        <taxon>Alphaproteobacteria</taxon>
        <taxon>Rhodobacterales</taxon>
        <taxon>Roseobacteraceae</taxon>
        <taxon>Lutimaribacter</taxon>
    </lineage>
</organism>
<comment type="caution">
    <text evidence="3">The sequence shown here is derived from an EMBL/GenBank/DDBJ whole genome shotgun (WGS) entry which is preliminary data.</text>
</comment>
<evidence type="ECO:0000259" key="2">
    <source>
        <dbReference type="Pfam" id="PF11716"/>
    </source>
</evidence>
<evidence type="ECO:0000256" key="1">
    <source>
        <dbReference type="SAM" id="MobiDB-lite"/>
    </source>
</evidence>
<dbReference type="EMBL" id="JBHRXI010000015">
    <property type="protein sequence ID" value="MFC3614850.1"/>
    <property type="molecule type" value="Genomic_DNA"/>
</dbReference>
<evidence type="ECO:0000313" key="3">
    <source>
        <dbReference type="EMBL" id="MFC3614850.1"/>
    </source>
</evidence>
<dbReference type="InterPro" id="IPR024344">
    <property type="entry name" value="MDMPI_metal-binding"/>
</dbReference>
<feature type="domain" description="Mycothiol-dependent maleylpyruvate isomerase metal-binding" evidence="2">
    <location>
        <begin position="33"/>
        <end position="163"/>
    </location>
</feature>
<dbReference type="InterPro" id="IPR034660">
    <property type="entry name" value="DinB/YfiT-like"/>
</dbReference>
<dbReference type="GO" id="GO:0016853">
    <property type="term" value="F:isomerase activity"/>
    <property type="evidence" value="ECO:0007669"/>
    <property type="project" value="UniProtKB-KW"/>
</dbReference>